<organism evidence="1 2">
    <name type="scientific">Drosophila kikkawai</name>
    <name type="common">Fruit fly</name>
    <dbReference type="NCBI Taxonomy" id="30033"/>
    <lineage>
        <taxon>Eukaryota</taxon>
        <taxon>Metazoa</taxon>
        <taxon>Ecdysozoa</taxon>
        <taxon>Arthropoda</taxon>
        <taxon>Hexapoda</taxon>
        <taxon>Insecta</taxon>
        <taxon>Pterygota</taxon>
        <taxon>Neoptera</taxon>
        <taxon>Endopterygota</taxon>
        <taxon>Diptera</taxon>
        <taxon>Brachycera</taxon>
        <taxon>Muscomorpha</taxon>
        <taxon>Ephydroidea</taxon>
        <taxon>Drosophilidae</taxon>
        <taxon>Drosophila</taxon>
        <taxon>Sophophora</taxon>
    </lineage>
</organism>
<protein>
    <submittedName>
        <fullName evidence="2">Uncharacterized protein</fullName>
    </submittedName>
</protein>
<dbReference type="Proteomes" id="UP001652661">
    <property type="component" value="Chromosome 2L"/>
</dbReference>
<sequence length="133" mass="15312">MALLIPEHHWTAVADCRGHTCVRVINSKTKYIYFVNNKPFKLAAMDDFFNKVKRKYPNIYDDLKAIFKNAQNDSPQRSMTLSQIRAAYSQRTGEDFPVKGGTRTQMCFILTIPYVACFTSQIGTLRFFTIEAN</sequence>
<dbReference type="GeneID" id="108074518"/>
<evidence type="ECO:0000313" key="1">
    <source>
        <dbReference type="Proteomes" id="UP001652661"/>
    </source>
</evidence>
<name>A0A6P4I1V7_DROKI</name>
<dbReference type="AlphaFoldDB" id="A0A6P4I1V7"/>
<evidence type="ECO:0000313" key="2">
    <source>
        <dbReference type="RefSeq" id="XP_017022085.2"/>
    </source>
</evidence>
<dbReference type="Gene3D" id="3.30.420.610">
    <property type="entry name" value="LOTUS domain-like"/>
    <property type="match status" value="1"/>
</dbReference>
<reference evidence="2" key="2">
    <citation type="submission" date="2025-08" db="UniProtKB">
        <authorList>
            <consortium name="RefSeq"/>
        </authorList>
    </citation>
    <scope>IDENTIFICATION</scope>
    <source>
        <strain evidence="2">14028-0561.14</strain>
        <tissue evidence="2">Whole fly</tissue>
    </source>
</reference>
<dbReference type="OrthoDB" id="7998500at2759"/>
<keyword evidence="1" id="KW-1185">Reference proteome</keyword>
<proteinExistence type="predicted"/>
<gene>
    <name evidence="2" type="primary">LOC108074518</name>
</gene>
<reference evidence="1" key="1">
    <citation type="submission" date="2025-05" db="UniProtKB">
        <authorList>
            <consortium name="RefSeq"/>
        </authorList>
    </citation>
    <scope>NUCLEOTIDE SEQUENCE [LARGE SCALE GENOMIC DNA]</scope>
    <source>
        <strain evidence="1">14028-0561.14</strain>
    </source>
</reference>
<accession>A0A6P4I1V7</accession>
<dbReference type="RefSeq" id="XP_017022085.2">
    <property type="nucleotide sequence ID" value="XM_017166596.3"/>
</dbReference>
<dbReference type="InterPro" id="IPR041966">
    <property type="entry name" value="LOTUS-like"/>
</dbReference>